<dbReference type="AlphaFoldDB" id="A0A0G3H0X5"/>
<protein>
    <recommendedName>
        <fullName evidence="4">Insertion element protein</fullName>
    </recommendedName>
</protein>
<organism evidence="2 3">
    <name type="scientific">Corynebacterium mustelae</name>
    <dbReference type="NCBI Taxonomy" id="571915"/>
    <lineage>
        <taxon>Bacteria</taxon>
        <taxon>Bacillati</taxon>
        <taxon>Actinomycetota</taxon>
        <taxon>Actinomycetes</taxon>
        <taxon>Mycobacteriales</taxon>
        <taxon>Corynebacteriaceae</taxon>
        <taxon>Corynebacterium</taxon>
    </lineage>
</organism>
<keyword evidence="3" id="KW-1185">Reference proteome</keyword>
<dbReference type="RefSeq" id="WP_083987594.1">
    <property type="nucleotide sequence ID" value="NZ_CP011542.1"/>
</dbReference>
<evidence type="ECO:0000256" key="1">
    <source>
        <dbReference type="SAM" id="MobiDB-lite"/>
    </source>
</evidence>
<dbReference type="OrthoDB" id="4243321at2"/>
<dbReference type="STRING" id="571915.CMUST_13875"/>
<evidence type="ECO:0008006" key="4">
    <source>
        <dbReference type="Google" id="ProtNLM"/>
    </source>
</evidence>
<feature type="compositionally biased region" description="Low complexity" evidence="1">
    <location>
        <begin position="56"/>
        <end position="69"/>
    </location>
</feature>
<dbReference type="Proteomes" id="UP000035199">
    <property type="component" value="Chromosome"/>
</dbReference>
<dbReference type="EMBL" id="CP011542">
    <property type="protein sequence ID" value="AKK07069.1"/>
    <property type="molecule type" value="Genomic_DNA"/>
</dbReference>
<gene>
    <name evidence="2" type="ORF">CMUST_13875</name>
</gene>
<feature type="region of interest" description="Disordered" evidence="1">
    <location>
        <begin position="56"/>
        <end position="79"/>
    </location>
</feature>
<dbReference type="PATRIC" id="fig|571915.4.peg.2979"/>
<name>A0A0G3H0X5_9CORY</name>
<accession>A0A0G3H0X5</accession>
<proteinExistence type="predicted"/>
<reference evidence="2 3" key="1">
    <citation type="journal article" date="2015" name="Genome Announc.">
        <title>Complete Genome Sequence of the Type Strain Corynebacterium mustelae DSM 45274, Isolated from Various Tissues of a Male Ferret with Lethal Sepsis.</title>
        <authorList>
            <person name="Ruckert C."/>
            <person name="Eimer J."/>
            <person name="Winkler A."/>
            <person name="Tauch A."/>
        </authorList>
    </citation>
    <scope>NUCLEOTIDE SEQUENCE [LARGE SCALE GENOMIC DNA]</scope>
    <source>
        <strain evidence="2 3">DSM 45274</strain>
    </source>
</reference>
<evidence type="ECO:0000313" key="3">
    <source>
        <dbReference type="Proteomes" id="UP000035199"/>
    </source>
</evidence>
<sequence>MRMRRKPNPNRNHPLHCPYCAAEVLFPAEDSEFSWHCIDCSRVFEVKFFGTNDAQHSPAPALSASQALHRSLSTRGHLL</sequence>
<evidence type="ECO:0000313" key="2">
    <source>
        <dbReference type="EMBL" id="AKK07069.1"/>
    </source>
</evidence>
<reference evidence="3" key="2">
    <citation type="submission" date="2015-05" db="EMBL/GenBank/DDBJ databases">
        <title>Complete genome sequence of Corynebacterium mustelae DSM 45274, isolated from various tissues of a male ferret with lethal sepsis.</title>
        <authorList>
            <person name="Ruckert C."/>
            <person name="Albersmeier A."/>
            <person name="Winkler A."/>
            <person name="Tauch A."/>
        </authorList>
    </citation>
    <scope>NUCLEOTIDE SEQUENCE [LARGE SCALE GENOMIC DNA]</scope>
    <source>
        <strain evidence="3">DSM 45274</strain>
    </source>
</reference>
<dbReference type="KEGG" id="cmv:CMUST_13875"/>